<dbReference type="GO" id="GO:0008168">
    <property type="term" value="F:methyltransferase activity"/>
    <property type="evidence" value="ECO:0007669"/>
    <property type="project" value="UniProtKB-KW"/>
</dbReference>
<keyword evidence="4" id="KW-0489">Methyltransferase</keyword>
<dbReference type="PANTHER" id="PTHR43591">
    <property type="entry name" value="METHYLTRANSFERASE"/>
    <property type="match status" value="1"/>
</dbReference>
<dbReference type="InterPro" id="IPR029063">
    <property type="entry name" value="SAM-dependent_MTases_sf"/>
</dbReference>
<organism evidence="4 5">
    <name type="scientific">Fibrella aquatilis</name>
    <dbReference type="NCBI Taxonomy" id="2817059"/>
    <lineage>
        <taxon>Bacteria</taxon>
        <taxon>Pseudomonadati</taxon>
        <taxon>Bacteroidota</taxon>
        <taxon>Cytophagia</taxon>
        <taxon>Cytophagales</taxon>
        <taxon>Spirosomataceae</taxon>
        <taxon>Fibrella</taxon>
    </lineage>
</organism>
<protein>
    <submittedName>
        <fullName evidence="4">Class I SAM-dependent methyltransferase</fullName>
    </submittedName>
</protein>
<feature type="compositionally biased region" description="Low complexity" evidence="1">
    <location>
        <begin position="20"/>
        <end position="33"/>
    </location>
</feature>
<evidence type="ECO:0000259" key="3">
    <source>
        <dbReference type="Pfam" id="PF13847"/>
    </source>
</evidence>
<evidence type="ECO:0000256" key="1">
    <source>
        <dbReference type="SAM" id="MobiDB-lite"/>
    </source>
</evidence>
<accession>A0A939G9B9</accession>
<feature type="compositionally biased region" description="Polar residues" evidence="1">
    <location>
        <begin position="34"/>
        <end position="43"/>
    </location>
</feature>
<keyword evidence="2" id="KW-0732">Signal</keyword>
<gene>
    <name evidence="4" type="ORF">J2I48_14445</name>
</gene>
<feature type="domain" description="Methyltransferase" evidence="3">
    <location>
        <begin position="94"/>
        <end position="217"/>
    </location>
</feature>
<reference evidence="4 5" key="1">
    <citation type="submission" date="2021-03" db="EMBL/GenBank/DDBJ databases">
        <title>Fibrella sp. HMF5036 genome sequencing and assembly.</title>
        <authorList>
            <person name="Kang H."/>
            <person name="Kim H."/>
            <person name="Bae S."/>
            <person name="Joh K."/>
        </authorList>
    </citation>
    <scope>NUCLEOTIDE SEQUENCE [LARGE SCALE GENOMIC DNA]</scope>
    <source>
        <strain evidence="4 5">HMF5036</strain>
    </source>
</reference>
<keyword evidence="5" id="KW-1185">Reference proteome</keyword>
<feature type="chain" id="PRO_5037865149" evidence="2">
    <location>
        <begin position="21"/>
        <end position="247"/>
    </location>
</feature>
<dbReference type="Pfam" id="PF13847">
    <property type="entry name" value="Methyltransf_31"/>
    <property type="match status" value="1"/>
</dbReference>
<dbReference type="GO" id="GO:0032259">
    <property type="term" value="P:methylation"/>
    <property type="evidence" value="ECO:0007669"/>
    <property type="project" value="UniProtKB-KW"/>
</dbReference>
<evidence type="ECO:0000313" key="4">
    <source>
        <dbReference type="EMBL" id="MBO0932208.1"/>
    </source>
</evidence>
<dbReference type="RefSeq" id="WP_207336179.1">
    <property type="nucleotide sequence ID" value="NZ_JAFMYU010000011.1"/>
</dbReference>
<dbReference type="Gene3D" id="3.40.50.150">
    <property type="entry name" value="Vaccinia Virus protein VP39"/>
    <property type="match status" value="1"/>
</dbReference>
<dbReference type="SUPFAM" id="SSF53335">
    <property type="entry name" value="S-adenosyl-L-methionine-dependent methyltransferases"/>
    <property type="match status" value="1"/>
</dbReference>
<name>A0A939G9B9_9BACT</name>
<feature type="region of interest" description="Disordered" evidence="1">
    <location>
        <begin position="20"/>
        <end position="43"/>
    </location>
</feature>
<dbReference type="AlphaFoldDB" id="A0A939G9B9"/>
<evidence type="ECO:0000313" key="5">
    <source>
        <dbReference type="Proteomes" id="UP000664795"/>
    </source>
</evidence>
<dbReference type="InterPro" id="IPR025714">
    <property type="entry name" value="Methyltranfer_dom"/>
</dbReference>
<evidence type="ECO:0000256" key="2">
    <source>
        <dbReference type="SAM" id="SignalP"/>
    </source>
</evidence>
<keyword evidence="4" id="KW-0808">Transferase</keyword>
<dbReference type="Proteomes" id="UP000664795">
    <property type="component" value="Unassembled WGS sequence"/>
</dbReference>
<dbReference type="CDD" id="cd02440">
    <property type="entry name" value="AdoMet_MTases"/>
    <property type="match status" value="1"/>
</dbReference>
<feature type="signal peptide" evidence="2">
    <location>
        <begin position="1"/>
        <end position="20"/>
    </location>
</feature>
<comment type="caution">
    <text evidence="4">The sequence shown here is derived from an EMBL/GenBank/DDBJ whole genome shotgun (WGS) entry which is preliminary data.</text>
</comment>
<dbReference type="EMBL" id="JAFMYU010000011">
    <property type="protein sequence ID" value="MBO0932208.1"/>
    <property type="molecule type" value="Genomic_DNA"/>
</dbReference>
<proteinExistence type="predicted"/>
<sequence length="247" mass="27054">MTAHSFLLASLLLLSGCGRGQNTRQTDNTNTTGPDSATAYTTKSPAYDGTGRVYMGREIAQVMGHLGADWLERPERQQEERTDLLLTALALKPTDVVADIGAGTGFFSFPMARVVPQGKVLAVDIQPEMIEYLNANKAKNKAPNVTPILGTITDPKLPANTVDLALMIDAYHEFSNPREMGEALVRSLKPGGRIVLVEYRAEDPNVPIKEHHKMTEAQAVKEMKALGLKLLKNDPRLPQQHILIFGK</sequence>